<protein>
    <submittedName>
        <fullName evidence="1">Uncharacterized protein</fullName>
    </submittedName>
</protein>
<dbReference type="InParanoid" id="A0A0D0BGV9"/>
<proteinExistence type="predicted"/>
<dbReference type="Proteomes" id="UP000054485">
    <property type="component" value="Unassembled WGS sequence"/>
</dbReference>
<reference evidence="1 2" key="1">
    <citation type="submission" date="2014-04" db="EMBL/GenBank/DDBJ databases">
        <authorList>
            <consortium name="DOE Joint Genome Institute"/>
            <person name="Kuo A."/>
            <person name="Ruytinx J."/>
            <person name="Rineau F."/>
            <person name="Colpaert J."/>
            <person name="Kohler A."/>
            <person name="Nagy L.G."/>
            <person name="Floudas D."/>
            <person name="Copeland A."/>
            <person name="Barry K.W."/>
            <person name="Cichocki N."/>
            <person name="Veneault-Fourrey C."/>
            <person name="LaButti K."/>
            <person name="Lindquist E.A."/>
            <person name="Lipzen A."/>
            <person name="Lundell T."/>
            <person name="Morin E."/>
            <person name="Murat C."/>
            <person name="Sun H."/>
            <person name="Tunlid A."/>
            <person name="Henrissat B."/>
            <person name="Grigoriev I.V."/>
            <person name="Hibbett D.S."/>
            <person name="Martin F."/>
            <person name="Nordberg H.P."/>
            <person name="Cantor M.N."/>
            <person name="Hua S.X."/>
        </authorList>
    </citation>
    <scope>NUCLEOTIDE SEQUENCE [LARGE SCALE GENOMIC DNA]</scope>
    <source>
        <strain evidence="1 2">UH-Slu-Lm8-n1</strain>
    </source>
</reference>
<dbReference type="EMBL" id="KN835239">
    <property type="protein sequence ID" value="KIK42433.1"/>
    <property type="molecule type" value="Genomic_DNA"/>
</dbReference>
<gene>
    <name evidence="1" type="ORF">CY34DRAFT_144152</name>
</gene>
<sequence length="89" mass="10101">MMQASSYHITRIWVPAKGLPFSLQRREVADTSSTPSAIFSHLMVSLCVGHDYARSYATGLLQYVSRTSFHMMTIGVSHYYALVILRYPK</sequence>
<dbReference type="OrthoDB" id="10579343at2759"/>
<keyword evidence="2" id="KW-1185">Reference proteome</keyword>
<evidence type="ECO:0000313" key="1">
    <source>
        <dbReference type="EMBL" id="KIK42433.1"/>
    </source>
</evidence>
<evidence type="ECO:0000313" key="2">
    <source>
        <dbReference type="Proteomes" id="UP000054485"/>
    </source>
</evidence>
<dbReference type="HOGENOM" id="CLU_2456251_0_0_1"/>
<organism evidence="1 2">
    <name type="scientific">Suillus luteus UH-Slu-Lm8-n1</name>
    <dbReference type="NCBI Taxonomy" id="930992"/>
    <lineage>
        <taxon>Eukaryota</taxon>
        <taxon>Fungi</taxon>
        <taxon>Dikarya</taxon>
        <taxon>Basidiomycota</taxon>
        <taxon>Agaricomycotina</taxon>
        <taxon>Agaricomycetes</taxon>
        <taxon>Agaricomycetidae</taxon>
        <taxon>Boletales</taxon>
        <taxon>Suillineae</taxon>
        <taxon>Suillaceae</taxon>
        <taxon>Suillus</taxon>
    </lineage>
</organism>
<name>A0A0D0BGV9_9AGAM</name>
<dbReference type="AlphaFoldDB" id="A0A0D0BGV9"/>
<reference evidence="2" key="2">
    <citation type="submission" date="2015-01" db="EMBL/GenBank/DDBJ databases">
        <title>Evolutionary Origins and Diversification of the Mycorrhizal Mutualists.</title>
        <authorList>
            <consortium name="DOE Joint Genome Institute"/>
            <consortium name="Mycorrhizal Genomics Consortium"/>
            <person name="Kohler A."/>
            <person name="Kuo A."/>
            <person name="Nagy L.G."/>
            <person name="Floudas D."/>
            <person name="Copeland A."/>
            <person name="Barry K.W."/>
            <person name="Cichocki N."/>
            <person name="Veneault-Fourrey C."/>
            <person name="LaButti K."/>
            <person name="Lindquist E.A."/>
            <person name="Lipzen A."/>
            <person name="Lundell T."/>
            <person name="Morin E."/>
            <person name="Murat C."/>
            <person name="Riley R."/>
            <person name="Ohm R."/>
            <person name="Sun H."/>
            <person name="Tunlid A."/>
            <person name="Henrissat B."/>
            <person name="Grigoriev I.V."/>
            <person name="Hibbett D.S."/>
            <person name="Martin F."/>
        </authorList>
    </citation>
    <scope>NUCLEOTIDE SEQUENCE [LARGE SCALE GENOMIC DNA]</scope>
    <source>
        <strain evidence="2">UH-Slu-Lm8-n1</strain>
    </source>
</reference>
<accession>A0A0D0BGV9</accession>